<evidence type="ECO:0000313" key="1">
    <source>
        <dbReference type="EMBL" id="BCZ47562.1"/>
    </source>
</evidence>
<name>A0ABN6J007_9CLOT</name>
<protein>
    <submittedName>
        <fullName evidence="1">Uncharacterized protein</fullName>
    </submittedName>
</protein>
<organism evidence="1 2">
    <name type="scientific">Clostridium gelidum</name>
    <dbReference type="NCBI Taxonomy" id="704125"/>
    <lineage>
        <taxon>Bacteria</taxon>
        <taxon>Bacillati</taxon>
        <taxon>Bacillota</taxon>
        <taxon>Clostridia</taxon>
        <taxon>Eubacteriales</taxon>
        <taxon>Clostridiaceae</taxon>
        <taxon>Clostridium</taxon>
    </lineage>
</organism>
<reference evidence="2" key="1">
    <citation type="submission" date="2021-07" db="EMBL/GenBank/DDBJ databases">
        <title>Complete genome sequencing of a Clostridium isolate.</title>
        <authorList>
            <person name="Ueki A."/>
            <person name="Tonouchi A."/>
        </authorList>
    </citation>
    <scope>NUCLEOTIDE SEQUENCE [LARGE SCALE GENOMIC DNA]</scope>
    <source>
        <strain evidence="2">C5S11</strain>
    </source>
</reference>
<accession>A0ABN6J007</accession>
<proteinExistence type="predicted"/>
<dbReference type="Proteomes" id="UP000824633">
    <property type="component" value="Chromosome"/>
</dbReference>
<sequence>MVLYIIIAMIVIIIWLLSLNFADKIGNFFINNIINKIKNIFK</sequence>
<dbReference type="EMBL" id="AP024849">
    <property type="protein sequence ID" value="BCZ47562.1"/>
    <property type="molecule type" value="Genomic_DNA"/>
</dbReference>
<gene>
    <name evidence="1" type="ORF">psyc5s11_36290</name>
</gene>
<keyword evidence="2" id="KW-1185">Reference proteome</keyword>
<evidence type="ECO:0000313" key="2">
    <source>
        <dbReference type="Proteomes" id="UP000824633"/>
    </source>
</evidence>